<dbReference type="AlphaFoldDB" id="A0A4R8FHC0"/>
<proteinExistence type="predicted"/>
<comment type="caution">
    <text evidence="2">The sequence shown here is derived from an EMBL/GenBank/DDBJ whole genome shotgun (WGS) entry which is preliminary data.</text>
</comment>
<name>A0A4R8FHC0_9RHOB</name>
<keyword evidence="1" id="KW-1133">Transmembrane helix</keyword>
<keyword evidence="1" id="KW-0472">Membrane</keyword>
<organism evidence="2 3">
    <name type="scientific">Rhodovulum visakhapatnamense</name>
    <dbReference type="NCBI Taxonomy" id="364297"/>
    <lineage>
        <taxon>Bacteria</taxon>
        <taxon>Pseudomonadati</taxon>
        <taxon>Pseudomonadota</taxon>
        <taxon>Alphaproteobacteria</taxon>
        <taxon>Rhodobacterales</taxon>
        <taxon>Paracoccaceae</taxon>
        <taxon>Rhodovulum</taxon>
    </lineage>
</organism>
<sequence length="96" mass="10406">MEVWTMYPWVILGVAISVVLPIVRHALPATPSGALEAAAPPVWVRIWREARPDLALGLFSCIVGLLVLAAMGEQILDWRAALLAGYASDSTLQKLK</sequence>
<evidence type="ECO:0000256" key="1">
    <source>
        <dbReference type="SAM" id="Phobius"/>
    </source>
</evidence>
<accession>A0A4R8FHC0</accession>
<keyword evidence="1" id="KW-0812">Transmembrane</keyword>
<reference evidence="2 3" key="1">
    <citation type="submission" date="2019-03" db="EMBL/GenBank/DDBJ databases">
        <title>Genomic Encyclopedia of Type Strains, Phase IV (KMG-IV): sequencing the most valuable type-strain genomes for metagenomic binning, comparative biology and taxonomic classification.</title>
        <authorList>
            <person name="Goeker M."/>
        </authorList>
    </citation>
    <scope>NUCLEOTIDE SEQUENCE [LARGE SCALE GENOMIC DNA]</scope>
    <source>
        <strain evidence="2 3">JA181</strain>
    </source>
</reference>
<dbReference type="EMBL" id="SOEB01000027">
    <property type="protein sequence ID" value="TDX23268.1"/>
    <property type="molecule type" value="Genomic_DNA"/>
</dbReference>
<dbReference type="Proteomes" id="UP000295484">
    <property type="component" value="Unassembled WGS sequence"/>
</dbReference>
<feature type="transmembrane region" description="Helical" evidence="1">
    <location>
        <begin position="54"/>
        <end position="72"/>
    </location>
</feature>
<gene>
    <name evidence="2" type="ORF">EV657_12724</name>
</gene>
<protein>
    <submittedName>
        <fullName evidence="2">Uncharacterized protein</fullName>
    </submittedName>
</protein>
<evidence type="ECO:0000313" key="3">
    <source>
        <dbReference type="Proteomes" id="UP000295484"/>
    </source>
</evidence>
<dbReference type="RefSeq" id="WP_134079259.1">
    <property type="nucleotide sequence ID" value="NZ_SOEB01000027.1"/>
</dbReference>
<evidence type="ECO:0000313" key="2">
    <source>
        <dbReference type="EMBL" id="TDX23268.1"/>
    </source>
</evidence>
<feature type="transmembrane region" description="Helical" evidence="1">
    <location>
        <begin position="6"/>
        <end position="23"/>
    </location>
</feature>